<dbReference type="RefSeq" id="WP_086066580.1">
    <property type="nucleotide sequence ID" value="NZ_CP021108.1"/>
</dbReference>
<dbReference type="EMBL" id="CP021108">
    <property type="protein sequence ID" value="ARP83242.1"/>
    <property type="molecule type" value="Genomic_DNA"/>
</dbReference>
<dbReference type="Proteomes" id="UP000194151">
    <property type="component" value="Chromosome"/>
</dbReference>
<dbReference type="OrthoDB" id="8907561at2"/>
<proteinExistence type="predicted"/>
<evidence type="ECO:0000313" key="2">
    <source>
        <dbReference type="Proteomes" id="UP000194151"/>
    </source>
</evidence>
<accession>A0A1W6YQ83</accession>
<dbReference type="AlphaFoldDB" id="A0A1W6YQ83"/>
<reference evidence="1 2" key="1">
    <citation type="submission" date="2017-05" db="EMBL/GenBank/DDBJ databases">
        <title>Complete and WGS of Bordetella genogroups.</title>
        <authorList>
            <person name="Spilker T."/>
            <person name="LiPuma J."/>
        </authorList>
    </citation>
    <scope>NUCLEOTIDE SEQUENCE [LARGE SCALE GENOMIC DNA]</scope>
    <source>
        <strain evidence="1 2">AU19157</strain>
    </source>
</reference>
<organism evidence="1 2">
    <name type="scientific">Bordetella genomosp. 8</name>
    <dbReference type="NCBI Taxonomy" id="1416806"/>
    <lineage>
        <taxon>Bacteria</taxon>
        <taxon>Pseudomonadati</taxon>
        <taxon>Pseudomonadota</taxon>
        <taxon>Betaproteobacteria</taxon>
        <taxon>Burkholderiales</taxon>
        <taxon>Alcaligenaceae</taxon>
        <taxon>Bordetella</taxon>
    </lineage>
</organism>
<evidence type="ECO:0000313" key="1">
    <source>
        <dbReference type="EMBL" id="ARP83242.1"/>
    </source>
</evidence>
<dbReference type="STRING" id="1416806.CAL12_22085"/>
<gene>
    <name evidence="1" type="ORF">CAL12_22085</name>
</gene>
<keyword evidence="2" id="KW-1185">Reference proteome</keyword>
<protein>
    <submittedName>
        <fullName evidence="1">Uncharacterized protein</fullName>
    </submittedName>
</protein>
<sequence length="232" mass="24489">MSGLSLLERPLVIFNFLPSKTLHPARMADYEPWPRACAMAVAPTTAASWHRHWSAAILLREGLHDMPVTDGADAGLDIAVLPQHALTLLVRRMGVALCAPRLRHAITGSSVRALQDALGPDVLHWIRDARAVHPGLPGAMFGDAAEARRDVDLAGYASLYLAFRGAPPALARRLFLKLPPLAAAAPSLSASMANDDIVHAVSAAIDSDGAMALARAVHGRPLAPVQPSGGAR</sequence>
<name>A0A1W6YQ83_9BORD</name>
<dbReference type="Pfam" id="PF06578">
    <property type="entry name" value="YscK"/>
    <property type="match status" value="1"/>
</dbReference>
<dbReference type="KEGG" id="bgv:CAL12_22085"/>
<dbReference type="InterPro" id="IPR009510">
    <property type="entry name" value="T3SS_K"/>
</dbReference>